<dbReference type="GO" id="GO:0005886">
    <property type="term" value="C:plasma membrane"/>
    <property type="evidence" value="ECO:0007669"/>
    <property type="project" value="UniProtKB-SubCell"/>
</dbReference>
<evidence type="ECO:0000313" key="8">
    <source>
        <dbReference type="EMBL" id="EDS18740.1"/>
    </source>
</evidence>
<feature type="transmembrane region" description="Helical" evidence="6">
    <location>
        <begin position="299"/>
        <end position="321"/>
    </location>
</feature>
<sequence>MLIKRWYQHIMKNKLILLSILSVALVSSIRGSIIPGMNLLYQEYSAYPMSTVSLIITIPSIAVIPTSYFCSKFVGTKVSYRTILIAMNAALLFGGTGPFFIDELYSRLFLRLLFGIGIGIAISLNKSIILEYYTDNRQIKYLGYTTIISSLGAIFFQTLVGYLSKISTDFMFLGYLPLVITLILSFYIPDIPLKAPSKSTIKKEKNIKLLTISIFFLILNMLMSSIGINLSTLFATKSFADIAVITVHANNINSICSISSGLLFNKIYNKFKNNFLPISLFLCALSLAIYIFGKSYISMYITSGIFGFTYNTIILYIFLIAAQTAKEKGNAAVGGYMGIAAGIGGFLPSFLVYLCQLFFNESIYSVLFIAVMFLVFVGFITIKFLPAKIKS</sequence>
<keyword evidence="9" id="KW-1185">Reference proteome</keyword>
<feature type="transmembrane region" description="Helical" evidence="6">
    <location>
        <begin position="275"/>
        <end position="293"/>
    </location>
</feature>
<evidence type="ECO:0000256" key="6">
    <source>
        <dbReference type="SAM" id="Phobius"/>
    </source>
</evidence>
<feature type="transmembrane region" description="Helical" evidence="6">
    <location>
        <begin position="170"/>
        <end position="188"/>
    </location>
</feature>
<evidence type="ECO:0000256" key="3">
    <source>
        <dbReference type="ARBA" id="ARBA00022692"/>
    </source>
</evidence>
<reference evidence="8" key="1">
    <citation type="submission" date="2007-11" db="EMBL/GenBank/DDBJ databases">
        <authorList>
            <person name="Fulton L."/>
            <person name="Clifton S."/>
            <person name="Fulton B."/>
            <person name="Xu J."/>
            <person name="Minx P."/>
            <person name="Pepin K.H."/>
            <person name="Johnson M."/>
            <person name="Thiruvilangam P."/>
            <person name="Bhonagiri V."/>
            <person name="Nash W.E."/>
            <person name="Mardis E.R."/>
            <person name="Wilson R.K."/>
        </authorList>
    </citation>
    <scope>NUCLEOTIDE SEQUENCE [LARGE SCALE GENOMIC DNA]</scope>
    <source>
        <strain evidence="8">DSM 1402</strain>
    </source>
</reference>
<keyword evidence="4 6" id="KW-1133">Transmembrane helix</keyword>
<gene>
    <name evidence="8" type="ORF">CLORAM_01699</name>
</gene>
<dbReference type="SUPFAM" id="SSF103473">
    <property type="entry name" value="MFS general substrate transporter"/>
    <property type="match status" value="1"/>
</dbReference>
<evidence type="ECO:0000256" key="2">
    <source>
        <dbReference type="ARBA" id="ARBA00022448"/>
    </source>
</evidence>
<feature type="transmembrane region" description="Helical" evidence="6">
    <location>
        <begin position="209"/>
        <end position="230"/>
    </location>
</feature>
<dbReference type="EMBL" id="ABFX02000005">
    <property type="protein sequence ID" value="EDS18740.1"/>
    <property type="molecule type" value="Genomic_DNA"/>
</dbReference>
<proteinExistence type="predicted"/>
<evidence type="ECO:0000256" key="1">
    <source>
        <dbReference type="ARBA" id="ARBA00004651"/>
    </source>
</evidence>
<keyword evidence="5 6" id="KW-0472">Membrane</keyword>
<protein>
    <submittedName>
        <fullName evidence="8">Transporter, major facilitator family protein</fullName>
    </submittedName>
</protein>
<feature type="transmembrane region" description="Helical" evidence="6">
    <location>
        <begin position="365"/>
        <end position="385"/>
    </location>
</feature>
<dbReference type="HOGENOM" id="CLU_705445_0_0_9"/>
<dbReference type="GO" id="GO:0022857">
    <property type="term" value="F:transmembrane transporter activity"/>
    <property type="evidence" value="ECO:0007669"/>
    <property type="project" value="InterPro"/>
</dbReference>
<dbReference type="InterPro" id="IPR011701">
    <property type="entry name" value="MFS"/>
</dbReference>
<evidence type="ECO:0000313" key="9">
    <source>
        <dbReference type="Proteomes" id="UP000005798"/>
    </source>
</evidence>
<keyword evidence="3 6" id="KW-0812">Transmembrane</keyword>
<feature type="transmembrane region" description="Helical" evidence="6">
    <location>
        <begin position="107"/>
        <end position="129"/>
    </location>
</feature>
<name>B0N4Y8_9FIRM</name>
<dbReference type="Pfam" id="PF07690">
    <property type="entry name" value="MFS_1"/>
    <property type="match status" value="1"/>
</dbReference>
<evidence type="ECO:0000259" key="7">
    <source>
        <dbReference type="PROSITE" id="PS50850"/>
    </source>
</evidence>
<dbReference type="InterPro" id="IPR036259">
    <property type="entry name" value="MFS_trans_sf"/>
</dbReference>
<comment type="subcellular location">
    <subcellularLocation>
        <location evidence="1">Cell membrane</location>
        <topology evidence="1">Multi-pass membrane protein</topology>
    </subcellularLocation>
</comment>
<evidence type="ECO:0000256" key="4">
    <source>
        <dbReference type="ARBA" id="ARBA00022989"/>
    </source>
</evidence>
<dbReference type="PROSITE" id="PS50850">
    <property type="entry name" value="MFS"/>
    <property type="match status" value="1"/>
</dbReference>
<feature type="transmembrane region" description="Helical" evidence="6">
    <location>
        <begin position="141"/>
        <end position="164"/>
    </location>
</feature>
<evidence type="ECO:0000256" key="5">
    <source>
        <dbReference type="ARBA" id="ARBA00023136"/>
    </source>
</evidence>
<dbReference type="eggNOG" id="COG2814">
    <property type="taxonomic scope" value="Bacteria"/>
</dbReference>
<dbReference type="InterPro" id="IPR020846">
    <property type="entry name" value="MFS_dom"/>
</dbReference>
<dbReference type="AlphaFoldDB" id="B0N4Y8"/>
<feature type="transmembrane region" description="Helical" evidence="6">
    <location>
        <begin position="82"/>
        <end position="101"/>
    </location>
</feature>
<reference evidence="8" key="2">
    <citation type="submission" date="2014-06" db="EMBL/GenBank/DDBJ databases">
        <title>Draft genome sequence of Clostridium ramosum(DSM 1402).</title>
        <authorList>
            <person name="Sudarsanam P."/>
            <person name="Ley R."/>
            <person name="Guruge J."/>
            <person name="Turnbaugh P.J."/>
            <person name="Mahowald M."/>
            <person name="Liep D."/>
            <person name="Gordon J."/>
        </authorList>
    </citation>
    <scope>NUCLEOTIDE SEQUENCE</scope>
    <source>
        <strain evidence="8">DSM 1402</strain>
    </source>
</reference>
<feature type="transmembrane region" description="Helical" evidence="6">
    <location>
        <begin position="333"/>
        <end position="359"/>
    </location>
</feature>
<dbReference type="Gene3D" id="1.20.1250.20">
    <property type="entry name" value="MFS general substrate transporter like domains"/>
    <property type="match status" value="1"/>
</dbReference>
<dbReference type="Proteomes" id="UP000005798">
    <property type="component" value="Unassembled WGS sequence"/>
</dbReference>
<accession>B0N4Y8</accession>
<feature type="transmembrane region" description="Helical" evidence="6">
    <location>
        <begin position="242"/>
        <end position="263"/>
    </location>
</feature>
<feature type="domain" description="Major facilitator superfamily (MFS) profile" evidence="7">
    <location>
        <begin position="15"/>
        <end position="390"/>
    </location>
</feature>
<feature type="transmembrane region" description="Helical" evidence="6">
    <location>
        <begin position="47"/>
        <end position="70"/>
    </location>
</feature>
<keyword evidence="2" id="KW-0813">Transport</keyword>
<organism evidence="8 9">
    <name type="scientific">Thomasclavelia ramosa DSM 1402</name>
    <dbReference type="NCBI Taxonomy" id="445974"/>
    <lineage>
        <taxon>Bacteria</taxon>
        <taxon>Bacillati</taxon>
        <taxon>Bacillota</taxon>
        <taxon>Erysipelotrichia</taxon>
        <taxon>Erysipelotrichales</taxon>
        <taxon>Coprobacillaceae</taxon>
        <taxon>Thomasclavelia</taxon>
    </lineage>
</organism>
<comment type="caution">
    <text evidence="8">The sequence shown here is derived from an EMBL/GenBank/DDBJ whole genome shotgun (WGS) entry which is preliminary data.</text>
</comment>